<dbReference type="eggNOG" id="ENOG502Z9YZ">
    <property type="taxonomic scope" value="Bacteria"/>
</dbReference>
<evidence type="ECO:0000313" key="2">
    <source>
        <dbReference type="Proteomes" id="UP000017842"/>
    </source>
</evidence>
<organism evidence="1 2">
    <name type="scientific">Methyloglobulus morosus KoM1</name>
    <dbReference type="NCBI Taxonomy" id="1116472"/>
    <lineage>
        <taxon>Bacteria</taxon>
        <taxon>Pseudomonadati</taxon>
        <taxon>Pseudomonadota</taxon>
        <taxon>Gammaproteobacteria</taxon>
        <taxon>Methylococcales</taxon>
        <taxon>Methylococcaceae</taxon>
        <taxon>Methyloglobulus</taxon>
    </lineage>
</organism>
<proteinExistence type="predicted"/>
<accession>V5BVN5</accession>
<keyword evidence="2" id="KW-1185">Reference proteome</keyword>
<dbReference type="AlphaFoldDB" id="V5BVN5"/>
<dbReference type="OrthoDB" id="9152505at2"/>
<evidence type="ECO:0000313" key="1">
    <source>
        <dbReference type="EMBL" id="ESS71939.1"/>
    </source>
</evidence>
<dbReference type="STRING" id="1116472.MGMO_83c00120"/>
<reference evidence="1 2" key="1">
    <citation type="journal article" date="2013" name="Genome Announc.">
        <title>Draft Genome Sequence of the Methanotrophic Gammaproteobacterium Methyloglobulus morosus DSM 22980 Strain KoM1.</title>
        <authorList>
            <person name="Poehlein A."/>
            <person name="Deutzmann J.S."/>
            <person name="Daniel R."/>
            <person name="Simeonova D.D."/>
        </authorList>
    </citation>
    <scope>NUCLEOTIDE SEQUENCE [LARGE SCALE GENOMIC DNA]</scope>
    <source>
        <strain evidence="1 2">KoM1</strain>
    </source>
</reference>
<comment type="caution">
    <text evidence="1">The sequence shown here is derived from an EMBL/GenBank/DDBJ whole genome shotgun (WGS) entry which is preliminary data.</text>
</comment>
<gene>
    <name evidence="1" type="ORF">MGMO_83c00120</name>
</gene>
<sequence length="329" mass="36721">MTTWVEQLQHKAAIVHDQILAAKEMQKQTGVDLSGVIEGFYAKLSEIYSENYPLAHVMDISDIVLHAEGPAASNATPALHAFNWLTTLAEKQLLALATATFQLNDENAKKLVKRIDLRITGLAPGSLYVGFKLQEPVTSGLFSEIEDPVFESIRDAIHRLSDIPNYVGDEKINEGIYEAIPDIAIRDALLTAAMRLAPTGKVGIHTIELFSPTEKRPSTELSQRERVVLREALKRPKLSSPKTGAFVGEIREIDLDVQRFHLRGVRDFGTLRCFFPEKLKENETKGLLGSHVEVLGSYEEDKNGRPRLMSVSEIKEIRSAMQQSLLEVH</sequence>
<dbReference type="EMBL" id="AYLO01000080">
    <property type="protein sequence ID" value="ESS71939.1"/>
    <property type="molecule type" value="Genomic_DNA"/>
</dbReference>
<protein>
    <submittedName>
        <fullName evidence="1">Uncharacterized protein</fullName>
    </submittedName>
</protein>
<name>V5BVN5_9GAMM</name>
<dbReference type="RefSeq" id="WP_023495015.1">
    <property type="nucleotide sequence ID" value="NZ_AYLO01000080.1"/>
</dbReference>
<dbReference type="Proteomes" id="UP000017842">
    <property type="component" value="Unassembled WGS sequence"/>
</dbReference>